<gene>
    <name evidence="1" type="ORF">AB1Y20_019220</name>
</gene>
<accession>A0AB34JUE3</accession>
<proteinExistence type="predicted"/>
<sequence>MFGMSAYIIFSCGAGMQRRAGFDGWILLLRHEVSFDTEDQAWPRERERLNSIAEQKVCALKAAGVDVEALELKHTTHLLLEAPECDIEDERMWCIEFFPHKMYDYVADDKQLVQRLTQLQADIFGTGPVLGSTNGSLTVQR</sequence>
<protein>
    <submittedName>
        <fullName evidence="1">Uncharacterized protein</fullName>
    </submittedName>
</protein>
<dbReference type="EMBL" id="JBGBPQ010000005">
    <property type="protein sequence ID" value="KAL1524320.1"/>
    <property type="molecule type" value="Genomic_DNA"/>
</dbReference>
<name>A0AB34JUE3_PRYPA</name>
<dbReference type="AlphaFoldDB" id="A0AB34JUE3"/>
<evidence type="ECO:0000313" key="2">
    <source>
        <dbReference type="Proteomes" id="UP001515480"/>
    </source>
</evidence>
<reference evidence="1 2" key="1">
    <citation type="journal article" date="2024" name="Science">
        <title>Giant polyketide synthase enzymes in the biosynthesis of giant marine polyether toxins.</title>
        <authorList>
            <person name="Fallon T.R."/>
            <person name="Shende V.V."/>
            <person name="Wierzbicki I.H."/>
            <person name="Pendleton A.L."/>
            <person name="Watervoot N.F."/>
            <person name="Auber R.P."/>
            <person name="Gonzalez D.J."/>
            <person name="Wisecaver J.H."/>
            <person name="Moore B.S."/>
        </authorList>
    </citation>
    <scope>NUCLEOTIDE SEQUENCE [LARGE SCALE GENOMIC DNA]</scope>
    <source>
        <strain evidence="1 2">12B1</strain>
    </source>
</reference>
<comment type="caution">
    <text evidence="1">The sequence shown here is derived from an EMBL/GenBank/DDBJ whole genome shotgun (WGS) entry which is preliminary data.</text>
</comment>
<keyword evidence="2" id="KW-1185">Reference proteome</keyword>
<evidence type="ECO:0000313" key="1">
    <source>
        <dbReference type="EMBL" id="KAL1524320.1"/>
    </source>
</evidence>
<dbReference type="Proteomes" id="UP001515480">
    <property type="component" value="Unassembled WGS sequence"/>
</dbReference>
<organism evidence="1 2">
    <name type="scientific">Prymnesium parvum</name>
    <name type="common">Toxic golden alga</name>
    <dbReference type="NCBI Taxonomy" id="97485"/>
    <lineage>
        <taxon>Eukaryota</taxon>
        <taxon>Haptista</taxon>
        <taxon>Haptophyta</taxon>
        <taxon>Prymnesiophyceae</taxon>
        <taxon>Prymnesiales</taxon>
        <taxon>Prymnesiaceae</taxon>
        <taxon>Prymnesium</taxon>
    </lineage>
</organism>